<dbReference type="AlphaFoldDB" id="A0A2X0IVF0"/>
<comment type="caution">
    <text evidence="1">The sequence shown here is derived from an EMBL/GenBank/DDBJ whole genome shotgun (WGS) entry which is preliminary data.</text>
</comment>
<evidence type="ECO:0000313" key="2">
    <source>
        <dbReference type="Proteomes" id="UP000248889"/>
    </source>
</evidence>
<reference evidence="1 2" key="1">
    <citation type="submission" date="2018-06" db="EMBL/GenBank/DDBJ databases">
        <title>Streptacidiphilus pinicola sp. nov., isolated from pine grove soil.</title>
        <authorList>
            <person name="Roh S.G."/>
            <person name="Park S."/>
            <person name="Kim M.-K."/>
            <person name="Yun B.-R."/>
            <person name="Park J."/>
            <person name="Kim M.J."/>
            <person name="Kim Y.S."/>
            <person name="Kim S.B."/>
        </authorList>
    </citation>
    <scope>NUCLEOTIDE SEQUENCE [LARGE SCALE GENOMIC DNA]</scope>
    <source>
        <strain evidence="1 2">MMS16-CNU450</strain>
    </source>
</reference>
<evidence type="ECO:0008006" key="3">
    <source>
        <dbReference type="Google" id="ProtNLM"/>
    </source>
</evidence>
<organism evidence="1 2">
    <name type="scientific">Streptacidiphilus pinicola</name>
    <dbReference type="NCBI Taxonomy" id="2219663"/>
    <lineage>
        <taxon>Bacteria</taxon>
        <taxon>Bacillati</taxon>
        <taxon>Actinomycetota</taxon>
        <taxon>Actinomycetes</taxon>
        <taxon>Kitasatosporales</taxon>
        <taxon>Streptomycetaceae</taxon>
        <taxon>Streptacidiphilus</taxon>
    </lineage>
</organism>
<dbReference type="InterPro" id="IPR029063">
    <property type="entry name" value="SAM-dependent_MTases_sf"/>
</dbReference>
<dbReference type="InterPro" id="IPR006764">
    <property type="entry name" value="SAM_dep_MeTrfase_SAV2177_type"/>
</dbReference>
<accession>A0A2X0IVF0</accession>
<dbReference type="EMBL" id="QKYN01000151">
    <property type="protein sequence ID" value="RAG81606.1"/>
    <property type="molecule type" value="Genomic_DNA"/>
</dbReference>
<dbReference type="OrthoDB" id="4134439at2"/>
<name>A0A2X0IVF0_9ACTN</name>
<sequence length="292" mass="32524">MVPRSVDVALPTPLPTGKERTVARRTWQTWSPSWVDLETPNAARVYDYYLGGSHNFEADRRMARQAMEQWPDLPKIMRANRAFLRRSVQFLAGAGFTRFLDIGSGIPTLGPVHEVARERQPQAQVVYVDRDPVAVAHSELMLAEDPLSRVVQADLTDPEELLSHPDVTALLEAGEPVALLLVAVLHFVPDEGHPHDLVARLRDALPPGSALVLCHADREGRPDQVRPHQDIYARTRTPLTMRGHEEIARFFDGFTLVDPGLVYLTQWRPDSPEAVGPHPERLPGLVGVGLLP</sequence>
<proteinExistence type="predicted"/>
<dbReference type="CDD" id="cd02440">
    <property type="entry name" value="AdoMet_MTases"/>
    <property type="match status" value="1"/>
</dbReference>
<protein>
    <recommendedName>
        <fullName evidence="3">SAM-dependent methyltransferase</fullName>
    </recommendedName>
</protein>
<dbReference type="Proteomes" id="UP000248889">
    <property type="component" value="Unassembled WGS sequence"/>
</dbReference>
<dbReference type="SUPFAM" id="SSF53335">
    <property type="entry name" value="S-adenosyl-L-methionine-dependent methyltransferases"/>
    <property type="match status" value="1"/>
</dbReference>
<dbReference type="Pfam" id="PF04672">
    <property type="entry name" value="Methyltransf_19"/>
    <property type="match status" value="1"/>
</dbReference>
<keyword evidence="2" id="KW-1185">Reference proteome</keyword>
<evidence type="ECO:0000313" key="1">
    <source>
        <dbReference type="EMBL" id="RAG81606.1"/>
    </source>
</evidence>
<gene>
    <name evidence="1" type="ORF">DN069_31900</name>
</gene>
<dbReference type="PIRSF" id="PIRSF017393">
    <property type="entry name" value="MTase_SAV2177"/>
    <property type="match status" value="1"/>
</dbReference>
<dbReference type="Gene3D" id="3.40.50.150">
    <property type="entry name" value="Vaccinia Virus protein VP39"/>
    <property type="match status" value="1"/>
</dbReference>